<feature type="compositionally biased region" description="Polar residues" evidence="5">
    <location>
        <begin position="16"/>
        <end position="26"/>
    </location>
</feature>
<dbReference type="Pfam" id="PF22477">
    <property type="entry name" value="RepD-like_N"/>
    <property type="match status" value="1"/>
</dbReference>
<evidence type="ECO:0000313" key="7">
    <source>
        <dbReference type="EMBL" id="GAA3720353.1"/>
    </source>
</evidence>
<dbReference type="InterPro" id="IPR054456">
    <property type="entry name" value="RepD-like_N"/>
</dbReference>
<keyword evidence="7" id="KW-0396">Initiation factor</keyword>
<keyword evidence="8" id="KW-1185">Reference proteome</keyword>
<evidence type="ECO:0000256" key="1">
    <source>
        <dbReference type="ARBA" id="ARBA00002548"/>
    </source>
</evidence>
<evidence type="ECO:0000256" key="3">
    <source>
        <dbReference type="ARBA" id="ARBA00019152"/>
    </source>
</evidence>
<reference evidence="8" key="1">
    <citation type="journal article" date="2019" name="Int. J. Syst. Evol. Microbiol.">
        <title>The Global Catalogue of Microorganisms (GCM) 10K type strain sequencing project: providing services to taxonomists for standard genome sequencing and annotation.</title>
        <authorList>
            <consortium name="The Broad Institute Genomics Platform"/>
            <consortium name="The Broad Institute Genome Sequencing Center for Infectious Disease"/>
            <person name="Wu L."/>
            <person name="Ma J."/>
        </authorList>
    </citation>
    <scope>NUCLEOTIDE SEQUENCE [LARGE SCALE GENOMIC DNA]</scope>
    <source>
        <strain evidence="8">JCM 16981</strain>
    </source>
</reference>
<dbReference type="RefSeq" id="WP_344701660.1">
    <property type="nucleotide sequence ID" value="NZ_BAABCK010000016.1"/>
</dbReference>
<evidence type="ECO:0000256" key="5">
    <source>
        <dbReference type="SAM" id="MobiDB-lite"/>
    </source>
</evidence>
<keyword evidence="4" id="KW-0235">DNA replication</keyword>
<comment type="caution">
    <text evidence="7">The sequence shown here is derived from an EMBL/GenBank/DDBJ whole genome shotgun (WGS) entry which is preliminary data.</text>
</comment>
<keyword evidence="7" id="KW-0648">Protein biosynthesis</keyword>
<name>A0ABP7EMA3_9STAP</name>
<feature type="region of interest" description="Disordered" evidence="5">
    <location>
        <begin position="1"/>
        <end position="26"/>
    </location>
</feature>
<comment type="similarity">
    <text evidence="2">Belongs to the plasmid replication initiation factor family.</text>
</comment>
<sequence>MENEQNRQKLDLGLTGHSNSRLNGDSVPTQDMKVSFDRITIVGDLITEQAKILRDLVAFDSNISVRDVKTDMFECNALSNKAYIRYDKHIGQALGRRNMRVEFNPNNLTRDEQGYLFDTFVSRMANRDFSRIDLAFDINIDLKKYYVMSDKAIKETIFLSRKKEVETKYFGVRDSERYIRIYDKKKQLSEVEEKEIEDEYFWRIEFELKRDMTKKWDVCFDDLSILQPAWKTLERSSERAMVYMLLNEEDEWGYLDRKTKAKFKKILKEISDIHLENDMKNILQNEHMRLKNELGDWMRPSQYDKMRYFKY</sequence>
<feature type="domain" description="Replication initiation protein N-terminal" evidence="6">
    <location>
        <begin position="38"/>
        <end position="124"/>
    </location>
</feature>
<proteinExistence type="inferred from homology"/>
<dbReference type="EMBL" id="BAABCK010000016">
    <property type="protein sequence ID" value="GAA3720353.1"/>
    <property type="molecule type" value="Genomic_DNA"/>
</dbReference>
<evidence type="ECO:0000256" key="4">
    <source>
        <dbReference type="ARBA" id="ARBA00022705"/>
    </source>
</evidence>
<protein>
    <recommendedName>
        <fullName evidence="3">Replication initiation protein</fullName>
    </recommendedName>
</protein>
<evidence type="ECO:0000313" key="8">
    <source>
        <dbReference type="Proteomes" id="UP001500920"/>
    </source>
</evidence>
<evidence type="ECO:0000256" key="2">
    <source>
        <dbReference type="ARBA" id="ARBA00008374"/>
    </source>
</evidence>
<feature type="compositionally biased region" description="Basic and acidic residues" evidence="5">
    <location>
        <begin position="1"/>
        <end position="10"/>
    </location>
</feature>
<evidence type="ECO:0000259" key="6">
    <source>
        <dbReference type="Pfam" id="PF22477"/>
    </source>
</evidence>
<dbReference type="Proteomes" id="UP001500920">
    <property type="component" value="Unassembled WGS sequence"/>
</dbReference>
<dbReference type="GO" id="GO:0003743">
    <property type="term" value="F:translation initiation factor activity"/>
    <property type="evidence" value="ECO:0007669"/>
    <property type="project" value="UniProtKB-KW"/>
</dbReference>
<organism evidence="7 8">
    <name type="scientific">Salinicoccus jeotgali</name>
    <dbReference type="NCBI Taxonomy" id="381634"/>
    <lineage>
        <taxon>Bacteria</taxon>
        <taxon>Bacillati</taxon>
        <taxon>Bacillota</taxon>
        <taxon>Bacilli</taxon>
        <taxon>Bacillales</taxon>
        <taxon>Staphylococcaceae</taxon>
        <taxon>Salinicoccus</taxon>
    </lineage>
</organism>
<gene>
    <name evidence="7" type="ORF">GCM10022378_07930</name>
</gene>
<comment type="function">
    <text evidence="1">This protein is probably a specific topoisomerase involved in initiating replication. This protein is specifically required and may be rate-limiting for replication of the plasmid in vivo.</text>
</comment>
<accession>A0ABP7EMA3</accession>